<dbReference type="AlphaFoldDB" id="A0A2V2VAG3"/>
<dbReference type="InterPro" id="IPR036961">
    <property type="entry name" value="Kinesin_motor_dom_sf"/>
</dbReference>
<dbReference type="GO" id="GO:0007052">
    <property type="term" value="P:mitotic spindle organization"/>
    <property type="evidence" value="ECO:0007669"/>
    <property type="project" value="TreeGrafter"/>
</dbReference>
<dbReference type="GO" id="GO:0005875">
    <property type="term" value="C:microtubule associated complex"/>
    <property type="evidence" value="ECO:0007669"/>
    <property type="project" value="TreeGrafter"/>
</dbReference>
<dbReference type="OrthoDB" id="123929at2759"/>
<comment type="caution">
    <text evidence="9">The sequence shown here is derived from an EMBL/GenBank/DDBJ whole genome shotgun (WGS) entry which is preliminary data.</text>
</comment>
<feature type="coiled-coil region" evidence="7">
    <location>
        <begin position="540"/>
        <end position="608"/>
    </location>
</feature>
<sequence length="621" mass="70770">MEEQNRKPTKAKVFVRVRPFTEAEAQVCPEDSPVPREVVVWDRHRILTVLDAANGFSPRKNGQFDIDNVLWSFRDEERPKMVLHTQKDVYSAVVAPMLPQIVDGYNAAFCIAGASGSGRVYSLYGDDVDGVNRGVLPRFAENIFHVFKREKREDSTLACEIEAIDVLPNETYMDLLAQRRKSPANAAEEPKLTNDATEGMKLQGATRISVGKAADALSVLRQLARVVPKRSSCHTVQFRFVETFDFADPEQQDQVISRSRRINVLFVLLRNMPVAFQRCIDVAVEHDSGENPLAKVPTRETAFTKLFPELLQQGYNLSFLCCVSPFYEHTRETVQTLNLATKFMKLKCKPRLIQDEALMELRNLSDEVKNLRTEVVKQTESAQIVQHELNARELELMRQEAAHHEAEVKLRRTERELALAKHALAINQFRTRGHRKQFAKERVSKEKLLGATKAEKDETDKSLEAAKKQNEQLESGKNEWEKKLRAQEEKNAAFQARLRADEEKEKRIGKMRKFLAASPEERSRIVEEEAREQARNDVNAQKAEKELKFLQGAQEKADGRCRVLEKDYAAVYAAEKGTREKAELQNNIAQLKKEIAEAEAAIARMKAELDKRPPGCNCVLM</sequence>
<protein>
    <submittedName>
        <fullName evidence="9">Kinesin-C</fullName>
    </submittedName>
</protein>
<organism evidence="9 10">
    <name type="scientific">Trypanosoma cruzi</name>
    <dbReference type="NCBI Taxonomy" id="5693"/>
    <lineage>
        <taxon>Eukaryota</taxon>
        <taxon>Discoba</taxon>
        <taxon>Euglenozoa</taxon>
        <taxon>Kinetoplastea</taxon>
        <taxon>Metakinetoplastina</taxon>
        <taxon>Trypanosomatida</taxon>
        <taxon>Trypanosomatidae</taxon>
        <taxon>Trypanosoma</taxon>
        <taxon>Schizotrypanum</taxon>
    </lineage>
</organism>
<evidence type="ECO:0000256" key="4">
    <source>
        <dbReference type="ARBA" id="ARBA00022840"/>
    </source>
</evidence>
<keyword evidence="5 7" id="KW-0175">Coiled coil</keyword>
<gene>
    <name evidence="9" type="ORF">C4B63_40g125</name>
</gene>
<dbReference type="VEuPathDB" id="TriTrypDB:TcBrA4_0025920"/>
<keyword evidence="4" id="KW-0067">ATP-binding</keyword>
<dbReference type="VEuPathDB" id="TriTrypDB:TCSYLVIO_008291"/>
<reference evidence="9 10" key="1">
    <citation type="journal article" date="2018" name="Microb. Genom.">
        <title>Expanding an expanded genome: long-read sequencing of Trypanosoma cruzi.</title>
        <authorList>
            <person name="Berna L."/>
            <person name="Rodriguez M."/>
            <person name="Chiribao M.L."/>
            <person name="Parodi-Talice A."/>
            <person name="Pita S."/>
            <person name="Rijo G."/>
            <person name="Alvarez-Valin F."/>
            <person name="Robello C."/>
        </authorList>
    </citation>
    <scope>NUCLEOTIDE SEQUENCE [LARGE SCALE GENOMIC DNA]</scope>
    <source>
        <strain evidence="9 10">Dm28c</strain>
    </source>
</reference>
<proteinExistence type="inferred from homology"/>
<comment type="subcellular location">
    <subcellularLocation>
        <location evidence="1">Cytoplasm</location>
    </subcellularLocation>
</comment>
<dbReference type="InterPro" id="IPR001752">
    <property type="entry name" value="Kinesin_motor_dom"/>
</dbReference>
<dbReference type="GO" id="GO:0005524">
    <property type="term" value="F:ATP binding"/>
    <property type="evidence" value="ECO:0007669"/>
    <property type="project" value="UniProtKB-KW"/>
</dbReference>
<name>A0A2V2VAG3_TRYCR</name>
<dbReference type="GO" id="GO:0003777">
    <property type="term" value="F:microtubule motor activity"/>
    <property type="evidence" value="ECO:0007669"/>
    <property type="project" value="InterPro"/>
</dbReference>
<evidence type="ECO:0000259" key="8">
    <source>
        <dbReference type="PROSITE" id="PS50067"/>
    </source>
</evidence>
<dbReference type="PANTHER" id="PTHR47969:SF15">
    <property type="entry name" value="CHROMOSOME-ASSOCIATED KINESIN KIF4A-RELATED"/>
    <property type="match status" value="1"/>
</dbReference>
<dbReference type="VEuPathDB" id="TriTrypDB:TcG_06447"/>
<dbReference type="GO" id="GO:0051231">
    <property type="term" value="P:spindle elongation"/>
    <property type="evidence" value="ECO:0007669"/>
    <property type="project" value="TreeGrafter"/>
</dbReference>
<evidence type="ECO:0000313" key="10">
    <source>
        <dbReference type="Proteomes" id="UP000246121"/>
    </source>
</evidence>
<comment type="similarity">
    <text evidence="6">Belongs to the TRAFAC class myosin-kinesin ATPase superfamily. Kinesin family.</text>
</comment>
<dbReference type="VEuPathDB" id="TriTrypDB:Tc_MARK_7196"/>
<keyword evidence="2" id="KW-0963">Cytoplasm</keyword>
<dbReference type="GO" id="GO:0005737">
    <property type="term" value="C:cytoplasm"/>
    <property type="evidence" value="ECO:0007669"/>
    <property type="project" value="UniProtKB-SubCell"/>
</dbReference>
<dbReference type="PANTHER" id="PTHR47969">
    <property type="entry name" value="CHROMOSOME-ASSOCIATED KINESIN KIF4A-RELATED"/>
    <property type="match status" value="1"/>
</dbReference>
<evidence type="ECO:0000313" key="9">
    <source>
        <dbReference type="EMBL" id="PWU92068.1"/>
    </source>
</evidence>
<dbReference type="Proteomes" id="UP000246121">
    <property type="component" value="Unassembled WGS sequence"/>
</dbReference>
<dbReference type="SMART" id="SM00129">
    <property type="entry name" value="KISc"/>
    <property type="match status" value="1"/>
</dbReference>
<dbReference type="SUPFAM" id="SSF52540">
    <property type="entry name" value="P-loop containing nucleoside triphosphate hydrolases"/>
    <property type="match status" value="1"/>
</dbReference>
<feature type="coiled-coil region" evidence="7">
    <location>
        <begin position="354"/>
        <end position="423"/>
    </location>
</feature>
<evidence type="ECO:0000256" key="2">
    <source>
        <dbReference type="ARBA" id="ARBA00022490"/>
    </source>
</evidence>
<dbReference type="VEuPathDB" id="TriTrypDB:BCY84_11663"/>
<dbReference type="VEuPathDB" id="TriTrypDB:C4B63_40g125"/>
<dbReference type="PROSITE" id="PS50067">
    <property type="entry name" value="KINESIN_MOTOR_2"/>
    <property type="match status" value="1"/>
</dbReference>
<dbReference type="VEuPathDB" id="TriTrypDB:C3747_155g16"/>
<dbReference type="VEuPathDB" id="TriTrypDB:TcCLB.506155.30"/>
<dbReference type="VEuPathDB" id="TriTrypDB:TCDM_02185"/>
<dbReference type="EMBL" id="PRFA01000040">
    <property type="protein sequence ID" value="PWU92068.1"/>
    <property type="molecule type" value="Genomic_DNA"/>
</dbReference>
<dbReference type="InterPro" id="IPR027417">
    <property type="entry name" value="P-loop_NTPase"/>
</dbReference>
<evidence type="ECO:0000256" key="7">
    <source>
        <dbReference type="SAM" id="Coils"/>
    </source>
</evidence>
<dbReference type="VEuPathDB" id="TriTrypDB:TcCL_NonESM07795"/>
<keyword evidence="3" id="KW-0547">Nucleotide-binding</keyword>
<evidence type="ECO:0000256" key="5">
    <source>
        <dbReference type="ARBA" id="ARBA00023054"/>
    </source>
</evidence>
<dbReference type="Pfam" id="PF00225">
    <property type="entry name" value="Kinesin"/>
    <property type="match status" value="1"/>
</dbReference>
<evidence type="ECO:0000256" key="3">
    <source>
        <dbReference type="ARBA" id="ARBA00022741"/>
    </source>
</evidence>
<dbReference type="GO" id="GO:0008017">
    <property type="term" value="F:microtubule binding"/>
    <property type="evidence" value="ECO:0007669"/>
    <property type="project" value="InterPro"/>
</dbReference>
<dbReference type="GO" id="GO:0007018">
    <property type="term" value="P:microtubule-based movement"/>
    <property type="evidence" value="ECO:0007669"/>
    <property type="project" value="InterPro"/>
</dbReference>
<feature type="coiled-coil region" evidence="7">
    <location>
        <begin position="449"/>
        <end position="504"/>
    </location>
</feature>
<accession>A0A2V2VAG3</accession>
<dbReference type="InterPro" id="IPR027640">
    <property type="entry name" value="Kinesin-like_fam"/>
</dbReference>
<comment type="caution">
    <text evidence="6">Lacks conserved residue(s) required for the propagation of feature annotation.</text>
</comment>
<dbReference type="Gene3D" id="3.40.850.10">
    <property type="entry name" value="Kinesin motor domain"/>
    <property type="match status" value="2"/>
</dbReference>
<dbReference type="VEuPathDB" id="TriTrypDB:ECC02_005160"/>
<feature type="domain" description="Kinesin motor" evidence="8">
    <location>
        <begin position="10"/>
        <end position="222"/>
    </location>
</feature>
<evidence type="ECO:0000256" key="1">
    <source>
        <dbReference type="ARBA" id="ARBA00004496"/>
    </source>
</evidence>
<evidence type="ECO:0000256" key="6">
    <source>
        <dbReference type="PROSITE-ProRule" id="PRU00283"/>
    </source>
</evidence>